<feature type="region of interest" description="Disordered" evidence="1">
    <location>
        <begin position="251"/>
        <end position="283"/>
    </location>
</feature>
<dbReference type="PANTHER" id="PTHR36194:SF1">
    <property type="entry name" value="S-LAYER-LIKE PROTEIN"/>
    <property type="match status" value="1"/>
</dbReference>
<protein>
    <submittedName>
        <fullName evidence="3">PEGA domain-containing protein</fullName>
    </submittedName>
</protein>
<dbReference type="EMBL" id="JABDJR010000326">
    <property type="protein sequence ID" value="NNF06741.1"/>
    <property type="molecule type" value="Genomic_DNA"/>
</dbReference>
<comment type="caution">
    <text evidence="3">The sequence shown here is derived from an EMBL/GenBank/DDBJ whole genome shotgun (WGS) entry which is preliminary data.</text>
</comment>
<dbReference type="Proteomes" id="UP000547674">
    <property type="component" value="Unassembled WGS sequence"/>
</dbReference>
<feature type="compositionally biased region" description="Low complexity" evidence="1">
    <location>
        <begin position="260"/>
        <end position="280"/>
    </location>
</feature>
<gene>
    <name evidence="3" type="ORF">HKN21_08270</name>
</gene>
<dbReference type="PANTHER" id="PTHR36194">
    <property type="entry name" value="S-LAYER-LIKE PROTEIN"/>
    <property type="match status" value="1"/>
</dbReference>
<evidence type="ECO:0000259" key="2">
    <source>
        <dbReference type="Pfam" id="PF08308"/>
    </source>
</evidence>
<evidence type="ECO:0000256" key="1">
    <source>
        <dbReference type="SAM" id="MobiDB-lite"/>
    </source>
</evidence>
<name>A0A7Y2H286_UNCEI</name>
<feature type="domain" description="PEGA" evidence="2">
    <location>
        <begin position="111"/>
        <end position="153"/>
    </location>
</feature>
<sequence length="366" mass="39991">MGLTLLAAGCGSDSGVRITIKDQSNQAVEGVEIRQSGTNNLLGTTDAQGVVTISPDRSQGEVTFRLKKEDTETARYLFENSSYTLRDEDYDVGSLFFRADRIDNESLQTASLEISSTPPGADIFVNGEKKGTTDTILEDLPLGEAEIVLSMSGMLPDSSRFFLEAGLQPYPHQVTLKSEAVQTAEVTVSSDPTGARIYLNGTRTNNVTPATLTELDPGSYRIKVTKGGFQSQERSMNLRRGAQAQLDFGQLAENTPPPQTQTSTTPPQTKTKTQTPTKTSTPREKFKKTYLISTKPAWAEVYLDGDPRARNTAGNFRTVLSEGVHTFRVVNSRIPVDRVIQYEVKPGDKNSKLVLNYKLGKVIASP</sequence>
<evidence type="ECO:0000313" key="3">
    <source>
        <dbReference type="EMBL" id="NNF06741.1"/>
    </source>
</evidence>
<evidence type="ECO:0000313" key="4">
    <source>
        <dbReference type="Proteomes" id="UP000547674"/>
    </source>
</evidence>
<dbReference type="Pfam" id="PF08308">
    <property type="entry name" value="PEGA"/>
    <property type="match status" value="2"/>
</dbReference>
<dbReference type="AlphaFoldDB" id="A0A7Y2H286"/>
<accession>A0A7Y2H286</accession>
<organism evidence="3 4">
    <name type="scientific">Eiseniibacteriota bacterium</name>
    <dbReference type="NCBI Taxonomy" id="2212470"/>
    <lineage>
        <taxon>Bacteria</taxon>
        <taxon>Candidatus Eiseniibacteriota</taxon>
    </lineage>
</organism>
<proteinExistence type="predicted"/>
<dbReference type="Gene3D" id="2.60.40.1120">
    <property type="entry name" value="Carboxypeptidase-like, regulatory domain"/>
    <property type="match status" value="1"/>
</dbReference>
<dbReference type="InterPro" id="IPR013229">
    <property type="entry name" value="PEGA"/>
</dbReference>
<reference evidence="3 4" key="1">
    <citation type="submission" date="2020-03" db="EMBL/GenBank/DDBJ databases">
        <title>Metabolic flexibility allows generalist bacteria to become dominant in a frequently disturbed ecosystem.</title>
        <authorList>
            <person name="Chen Y.-J."/>
            <person name="Leung P.M."/>
            <person name="Bay S.K."/>
            <person name="Hugenholtz P."/>
            <person name="Kessler A.J."/>
            <person name="Shelley G."/>
            <person name="Waite D.W."/>
            <person name="Cook P.L."/>
            <person name="Greening C."/>
        </authorList>
    </citation>
    <scope>NUCLEOTIDE SEQUENCE [LARGE SCALE GENOMIC DNA]</scope>
    <source>
        <strain evidence="3">SS_bin_28</strain>
    </source>
</reference>
<feature type="domain" description="PEGA" evidence="2">
    <location>
        <begin position="185"/>
        <end position="246"/>
    </location>
</feature>